<evidence type="ECO:0000313" key="1">
    <source>
        <dbReference type="EMBL" id="KIK89623.1"/>
    </source>
</evidence>
<gene>
    <name evidence="1" type="ORF">PAXRUDRAFT_152159</name>
</gene>
<evidence type="ECO:0000313" key="2">
    <source>
        <dbReference type="Proteomes" id="UP000054538"/>
    </source>
</evidence>
<keyword evidence="2" id="KW-1185">Reference proteome</keyword>
<dbReference type="EMBL" id="KN825530">
    <property type="protein sequence ID" value="KIK89623.1"/>
    <property type="molecule type" value="Genomic_DNA"/>
</dbReference>
<dbReference type="Proteomes" id="UP000054538">
    <property type="component" value="Unassembled WGS sequence"/>
</dbReference>
<dbReference type="InParanoid" id="A0A0D0DGD0"/>
<dbReference type="AlphaFoldDB" id="A0A0D0DGD0"/>
<name>A0A0D0DGD0_9AGAM</name>
<accession>A0A0D0DGD0</accession>
<dbReference type="HOGENOM" id="CLU_2677824_0_0_1"/>
<organism evidence="1 2">
    <name type="scientific">Paxillus rubicundulus Ve08.2h10</name>
    <dbReference type="NCBI Taxonomy" id="930991"/>
    <lineage>
        <taxon>Eukaryota</taxon>
        <taxon>Fungi</taxon>
        <taxon>Dikarya</taxon>
        <taxon>Basidiomycota</taxon>
        <taxon>Agaricomycotina</taxon>
        <taxon>Agaricomycetes</taxon>
        <taxon>Agaricomycetidae</taxon>
        <taxon>Boletales</taxon>
        <taxon>Paxilineae</taxon>
        <taxon>Paxillaceae</taxon>
        <taxon>Paxillus</taxon>
    </lineage>
</organism>
<proteinExistence type="predicted"/>
<dbReference type="OrthoDB" id="10627950at2759"/>
<protein>
    <submittedName>
        <fullName evidence="1">Uncharacterized protein</fullName>
    </submittedName>
</protein>
<reference evidence="1 2" key="1">
    <citation type="submission" date="2014-04" db="EMBL/GenBank/DDBJ databases">
        <authorList>
            <consortium name="DOE Joint Genome Institute"/>
            <person name="Kuo A."/>
            <person name="Kohler A."/>
            <person name="Jargeat P."/>
            <person name="Nagy L.G."/>
            <person name="Floudas D."/>
            <person name="Copeland A."/>
            <person name="Barry K.W."/>
            <person name="Cichocki N."/>
            <person name="Veneault-Fourrey C."/>
            <person name="LaButti K."/>
            <person name="Lindquist E.A."/>
            <person name="Lipzen A."/>
            <person name="Lundell T."/>
            <person name="Morin E."/>
            <person name="Murat C."/>
            <person name="Sun H."/>
            <person name="Tunlid A."/>
            <person name="Henrissat B."/>
            <person name="Grigoriev I.V."/>
            <person name="Hibbett D.S."/>
            <person name="Martin F."/>
            <person name="Nordberg H.P."/>
            <person name="Cantor M.N."/>
            <person name="Hua S.X."/>
        </authorList>
    </citation>
    <scope>NUCLEOTIDE SEQUENCE [LARGE SCALE GENOMIC DNA]</scope>
    <source>
        <strain evidence="1 2">Ve08.2h10</strain>
    </source>
</reference>
<sequence>NNPSPAMVTEYITYIKGSHNLTGLTSHLLEISPFLNDYMALLQNFHIQNIIEYIQQTPCPAIALDWIRETLQHMQ</sequence>
<reference evidence="2" key="2">
    <citation type="submission" date="2015-01" db="EMBL/GenBank/DDBJ databases">
        <title>Evolutionary Origins and Diversification of the Mycorrhizal Mutualists.</title>
        <authorList>
            <consortium name="DOE Joint Genome Institute"/>
            <consortium name="Mycorrhizal Genomics Consortium"/>
            <person name="Kohler A."/>
            <person name="Kuo A."/>
            <person name="Nagy L.G."/>
            <person name="Floudas D."/>
            <person name="Copeland A."/>
            <person name="Barry K.W."/>
            <person name="Cichocki N."/>
            <person name="Veneault-Fourrey C."/>
            <person name="LaButti K."/>
            <person name="Lindquist E.A."/>
            <person name="Lipzen A."/>
            <person name="Lundell T."/>
            <person name="Morin E."/>
            <person name="Murat C."/>
            <person name="Riley R."/>
            <person name="Ohm R."/>
            <person name="Sun H."/>
            <person name="Tunlid A."/>
            <person name="Henrissat B."/>
            <person name="Grigoriev I.V."/>
            <person name="Hibbett D.S."/>
            <person name="Martin F."/>
        </authorList>
    </citation>
    <scope>NUCLEOTIDE SEQUENCE [LARGE SCALE GENOMIC DNA]</scope>
    <source>
        <strain evidence="2">Ve08.2h10</strain>
    </source>
</reference>
<feature type="non-terminal residue" evidence="1">
    <location>
        <position position="1"/>
    </location>
</feature>